<evidence type="ECO:0000256" key="4">
    <source>
        <dbReference type="ARBA" id="ARBA00023136"/>
    </source>
</evidence>
<evidence type="ECO:0000256" key="2">
    <source>
        <dbReference type="ARBA" id="ARBA00022692"/>
    </source>
</evidence>
<dbReference type="PROSITE" id="PS50261">
    <property type="entry name" value="G_PROTEIN_RECEP_F2_4"/>
    <property type="match status" value="1"/>
</dbReference>
<sequence>MFRMLTICKTICVIVMLVFSSGLPTGSTQFVIGEPIPEPEDMASGAEIDHTGLDVVDVMNRGNFVVAAIEKSSNLLNLSRVTYHNVTYPMLGAKVDFIVDVTVVNLLNTLKEMNMSSLDSIQTGSRIPVSFKYSHLLKIAGENKTNIFVAVSQLFSTASPLFGNVKVDTHVDETNVGIHDCPPSVDVDYTYFITGNVSVITLHTFQAMNDLTHNGNWVNKMKSLDVYHGNVTFTTELSGQYVSVMKAVASQLGSIESWRWTCGVWDVRTRNWNTENCRLLSNDSLNGSMTCACSTSNGQQTSTFALLLGIGRRFNLSRSMLALCIAFEALSIISLLVALVILLTLRNSIRATTENYRSYTTTIHIHLCLALVLLHIVVLLRPVALLRSNSCKAVTILTHYFLLVSAAWMLVEGLTLYRLTCGDSVYKNVKRQQFTVLSLSSWLVPAAIVGFTAGFGIAFGNYMDKSGGHRLTMQLQSMLNPSVSELTDNEIPQYPQYSICWLNPVMTYAAAVPVTVLLIPNIVIAVLVCVRVARIKKLESTKLSAQRIHRESEPKRVVATVSSNASTLSTSVNRSKPLVASIRAFIILLPVLGVPWIATFVGVVPEAETTVTALHLLASSLQGLLVAITVCFLNRYVRRALRRRLRWKFQNFGSHRSHAMSSTT</sequence>
<dbReference type="Pfam" id="PF00002">
    <property type="entry name" value="7tm_2"/>
    <property type="match status" value="1"/>
</dbReference>
<feature type="transmembrane region" description="Helical" evidence="5">
    <location>
        <begin position="584"/>
        <end position="604"/>
    </location>
</feature>
<evidence type="ECO:0000259" key="7">
    <source>
        <dbReference type="PROSITE" id="PS50261"/>
    </source>
</evidence>
<dbReference type="PRINTS" id="PR00249">
    <property type="entry name" value="GPCRSECRETIN"/>
</dbReference>
<feature type="transmembrane region" description="Helical" evidence="5">
    <location>
        <begin position="320"/>
        <end position="343"/>
    </location>
</feature>
<proteinExistence type="predicted"/>
<keyword evidence="6" id="KW-0732">Signal</keyword>
<feature type="transmembrane region" description="Helical" evidence="5">
    <location>
        <begin position="363"/>
        <end position="380"/>
    </location>
</feature>
<gene>
    <name evidence="8" type="ORF">CVLEPA_LOCUS28072</name>
</gene>
<evidence type="ECO:0000313" key="9">
    <source>
        <dbReference type="Proteomes" id="UP001642483"/>
    </source>
</evidence>
<protein>
    <recommendedName>
        <fullName evidence="7">G-protein coupled receptors family 2 profile 2 domain-containing protein</fullName>
    </recommendedName>
</protein>
<evidence type="ECO:0000256" key="1">
    <source>
        <dbReference type="ARBA" id="ARBA00004141"/>
    </source>
</evidence>
<evidence type="ECO:0000256" key="5">
    <source>
        <dbReference type="SAM" id="Phobius"/>
    </source>
</evidence>
<dbReference type="InterPro" id="IPR000832">
    <property type="entry name" value="GPCR_2_secretin-like"/>
</dbReference>
<feature type="transmembrane region" description="Helical" evidence="5">
    <location>
        <begin position="400"/>
        <end position="421"/>
    </location>
</feature>
<dbReference type="Proteomes" id="UP001642483">
    <property type="component" value="Unassembled WGS sequence"/>
</dbReference>
<evidence type="ECO:0000313" key="8">
    <source>
        <dbReference type="EMBL" id="CAK8694726.1"/>
    </source>
</evidence>
<feature type="transmembrane region" description="Helical" evidence="5">
    <location>
        <begin position="442"/>
        <end position="463"/>
    </location>
</feature>
<comment type="caution">
    <text evidence="8">The sequence shown here is derived from an EMBL/GenBank/DDBJ whole genome shotgun (WGS) entry which is preliminary data.</text>
</comment>
<dbReference type="PANTHER" id="PTHR12011:SF471">
    <property type="entry name" value="G-PROTEIN COUPLED RECEPTORS FAMILY 2 PROFILE 2 DOMAIN-CONTAINING PROTEIN"/>
    <property type="match status" value="1"/>
</dbReference>
<dbReference type="InterPro" id="IPR017981">
    <property type="entry name" value="GPCR_2-like_7TM"/>
</dbReference>
<name>A0ABP0GUV2_CLALP</name>
<feature type="domain" description="G-protein coupled receptors family 2 profile 2" evidence="7">
    <location>
        <begin position="320"/>
        <end position="634"/>
    </location>
</feature>
<organism evidence="8 9">
    <name type="scientific">Clavelina lepadiformis</name>
    <name type="common">Light-bulb sea squirt</name>
    <name type="synonym">Ascidia lepadiformis</name>
    <dbReference type="NCBI Taxonomy" id="159417"/>
    <lineage>
        <taxon>Eukaryota</taxon>
        <taxon>Metazoa</taxon>
        <taxon>Chordata</taxon>
        <taxon>Tunicata</taxon>
        <taxon>Ascidiacea</taxon>
        <taxon>Aplousobranchia</taxon>
        <taxon>Clavelinidae</taxon>
        <taxon>Clavelina</taxon>
    </lineage>
</organism>
<feature type="transmembrane region" description="Helical" evidence="5">
    <location>
        <begin position="616"/>
        <end position="637"/>
    </location>
</feature>
<comment type="subcellular location">
    <subcellularLocation>
        <location evidence="1">Membrane</location>
        <topology evidence="1">Multi-pass membrane protein</topology>
    </subcellularLocation>
</comment>
<dbReference type="PANTHER" id="PTHR12011">
    <property type="entry name" value="ADHESION G-PROTEIN COUPLED RECEPTOR"/>
    <property type="match status" value="1"/>
</dbReference>
<keyword evidence="2 5" id="KW-0812">Transmembrane</keyword>
<evidence type="ECO:0000256" key="3">
    <source>
        <dbReference type="ARBA" id="ARBA00022989"/>
    </source>
</evidence>
<feature type="chain" id="PRO_5045391383" description="G-protein coupled receptors family 2 profile 2 domain-containing protein" evidence="6">
    <location>
        <begin position="29"/>
        <end position="664"/>
    </location>
</feature>
<accession>A0ABP0GUV2</accession>
<keyword evidence="3 5" id="KW-1133">Transmembrane helix</keyword>
<keyword evidence="9" id="KW-1185">Reference proteome</keyword>
<dbReference type="EMBL" id="CAWYQH010000141">
    <property type="protein sequence ID" value="CAK8694726.1"/>
    <property type="molecule type" value="Genomic_DNA"/>
</dbReference>
<keyword evidence="4 5" id="KW-0472">Membrane</keyword>
<evidence type="ECO:0000256" key="6">
    <source>
        <dbReference type="SAM" id="SignalP"/>
    </source>
</evidence>
<feature type="signal peptide" evidence="6">
    <location>
        <begin position="1"/>
        <end position="28"/>
    </location>
</feature>
<feature type="transmembrane region" description="Helical" evidence="5">
    <location>
        <begin position="505"/>
        <end position="530"/>
    </location>
</feature>
<dbReference type="Gene3D" id="1.20.1070.10">
    <property type="entry name" value="Rhodopsin 7-helix transmembrane proteins"/>
    <property type="match status" value="1"/>
</dbReference>
<dbReference type="CDD" id="cd13952">
    <property type="entry name" value="7tm_classB"/>
    <property type="match status" value="1"/>
</dbReference>
<reference evidence="8 9" key="1">
    <citation type="submission" date="2024-02" db="EMBL/GenBank/DDBJ databases">
        <authorList>
            <person name="Daric V."/>
            <person name="Darras S."/>
        </authorList>
    </citation>
    <scope>NUCLEOTIDE SEQUENCE [LARGE SCALE GENOMIC DNA]</scope>
</reference>